<keyword evidence="3" id="KW-0472">Membrane</keyword>
<gene>
    <name evidence="5" type="ORF">C4A77_24160</name>
</gene>
<evidence type="ECO:0000256" key="1">
    <source>
        <dbReference type="ARBA" id="ARBA00004127"/>
    </source>
</evidence>
<dbReference type="SUPFAM" id="SSF103481">
    <property type="entry name" value="Multidrug resistance efflux transporter EmrE"/>
    <property type="match status" value="1"/>
</dbReference>
<dbReference type="Pfam" id="PF00892">
    <property type="entry name" value="EamA"/>
    <property type="match status" value="1"/>
</dbReference>
<comment type="similarity">
    <text evidence="2">Belongs to the EamA transporter family.</text>
</comment>
<dbReference type="Proteomes" id="UP000239759">
    <property type="component" value="Unassembled WGS sequence"/>
</dbReference>
<reference evidence="5 6" key="1">
    <citation type="submission" date="2018-02" db="EMBL/GenBank/DDBJ databases">
        <title>Comparative analysis of genomes of three Brevibacillus laterosporus strains producers of potent antimicrobials isolated from silage.</title>
        <authorList>
            <person name="Kojic M."/>
            <person name="Miljkovic M."/>
            <person name="Studholme D."/>
            <person name="Filipic B."/>
        </authorList>
    </citation>
    <scope>NUCLEOTIDE SEQUENCE [LARGE SCALE GENOMIC DNA]</scope>
    <source>
        <strain evidence="5 6">BGSP11</strain>
    </source>
</reference>
<dbReference type="InterPro" id="IPR037185">
    <property type="entry name" value="EmrE-like"/>
</dbReference>
<proteinExistence type="inferred from homology"/>
<evidence type="ECO:0000259" key="4">
    <source>
        <dbReference type="Pfam" id="PF00892"/>
    </source>
</evidence>
<dbReference type="EMBL" id="PRKQ01000047">
    <property type="protein sequence ID" value="PPA91163.1"/>
    <property type="molecule type" value="Genomic_DNA"/>
</dbReference>
<feature type="domain" description="EamA" evidence="4">
    <location>
        <begin position="16"/>
        <end position="73"/>
    </location>
</feature>
<dbReference type="InterPro" id="IPR000620">
    <property type="entry name" value="EamA_dom"/>
</dbReference>
<dbReference type="AlphaFoldDB" id="A0AAP8U337"/>
<evidence type="ECO:0000256" key="2">
    <source>
        <dbReference type="ARBA" id="ARBA00007362"/>
    </source>
</evidence>
<comment type="caution">
    <text evidence="5">The sequence shown here is derived from an EMBL/GenBank/DDBJ whole genome shotgun (WGS) entry which is preliminary data.</text>
</comment>
<evidence type="ECO:0000313" key="6">
    <source>
        <dbReference type="Proteomes" id="UP000239759"/>
    </source>
</evidence>
<keyword evidence="3" id="KW-1133">Transmembrane helix</keyword>
<comment type="subcellular location">
    <subcellularLocation>
        <location evidence="1">Endomembrane system</location>
        <topology evidence="1">Multi-pass membrane protein</topology>
    </subcellularLocation>
</comment>
<name>A0AAP8U337_BRELA</name>
<sequence>MDLYYLCEYIRISNWYFAWNPGVKIVGAGRAAPYINLLPVWTVILGVFLLQEHISGITFLGGMITILGAVLASL</sequence>
<dbReference type="GO" id="GO:0016020">
    <property type="term" value="C:membrane"/>
    <property type="evidence" value="ECO:0007669"/>
    <property type="project" value="InterPro"/>
</dbReference>
<dbReference type="RefSeq" id="WP_104033611.1">
    <property type="nucleotide sequence ID" value="NZ_PRKQ01000047.1"/>
</dbReference>
<keyword evidence="3" id="KW-0812">Transmembrane</keyword>
<accession>A0AAP8U337</accession>
<protein>
    <recommendedName>
        <fullName evidence="4">EamA domain-containing protein</fullName>
    </recommendedName>
</protein>
<feature type="transmembrane region" description="Helical" evidence="3">
    <location>
        <begin position="57"/>
        <end position="73"/>
    </location>
</feature>
<evidence type="ECO:0000256" key="3">
    <source>
        <dbReference type="SAM" id="Phobius"/>
    </source>
</evidence>
<evidence type="ECO:0000313" key="5">
    <source>
        <dbReference type="EMBL" id="PPA91163.1"/>
    </source>
</evidence>
<organism evidence="5 6">
    <name type="scientific">Brevibacillus laterosporus</name>
    <name type="common">Bacillus laterosporus</name>
    <dbReference type="NCBI Taxonomy" id="1465"/>
    <lineage>
        <taxon>Bacteria</taxon>
        <taxon>Bacillati</taxon>
        <taxon>Bacillota</taxon>
        <taxon>Bacilli</taxon>
        <taxon>Bacillales</taxon>
        <taxon>Paenibacillaceae</taxon>
        <taxon>Brevibacillus</taxon>
    </lineage>
</organism>